<evidence type="ECO:0000313" key="4">
    <source>
        <dbReference type="Proteomes" id="UP000243024"/>
    </source>
</evidence>
<accession>A0A179IQK6</accession>
<dbReference type="InterPro" id="IPR052179">
    <property type="entry name" value="DD-CPase-like"/>
</dbReference>
<proteinExistence type="predicted"/>
<dbReference type="CDD" id="cd14852">
    <property type="entry name" value="LD-carboxypeptidase"/>
    <property type="match status" value="1"/>
</dbReference>
<dbReference type="SUPFAM" id="SSF55166">
    <property type="entry name" value="Hedgehog/DD-peptidase"/>
    <property type="match status" value="1"/>
</dbReference>
<dbReference type="GO" id="GO:0006508">
    <property type="term" value="P:proteolysis"/>
    <property type="evidence" value="ECO:0007669"/>
    <property type="project" value="InterPro"/>
</dbReference>
<gene>
    <name evidence="3" type="ORF">SA87_10240</name>
</gene>
<dbReference type="InterPro" id="IPR058193">
    <property type="entry name" value="VanY/YodJ_core_dom"/>
</dbReference>
<comment type="caution">
    <text evidence="3">The sequence shown here is derived from an EMBL/GenBank/DDBJ whole genome shotgun (WGS) entry which is preliminary data.</text>
</comment>
<feature type="region of interest" description="Disordered" evidence="1">
    <location>
        <begin position="40"/>
        <end position="143"/>
    </location>
</feature>
<name>A0A179IQK6_HYDSH</name>
<dbReference type="GO" id="GO:0008233">
    <property type="term" value="F:peptidase activity"/>
    <property type="evidence" value="ECO:0007669"/>
    <property type="project" value="InterPro"/>
</dbReference>
<dbReference type="STRING" id="1484.SA87_10240"/>
<reference evidence="3 4" key="1">
    <citation type="submission" date="2015-09" db="EMBL/GenBank/DDBJ databases">
        <title>Draft genome sequence of Hydrogenibacillus schlegelii DSM 2000.</title>
        <authorList>
            <person name="Hemp J."/>
        </authorList>
    </citation>
    <scope>NUCLEOTIDE SEQUENCE [LARGE SCALE GENOMIC DNA]</scope>
    <source>
        <strain evidence="3 4">MA 48</strain>
    </source>
</reference>
<feature type="domain" description="D-alanyl-D-alanine carboxypeptidase-like core" evidence="2">
    <location>
        <begin position="199"/>
        <end position="326"/>
    </location>
</feature>
<evidence type="ECO:0000259" key="2">
    <source>
        <dbReference type="Pfam" id="PF02557"/>
    </source>
</evidence>
<dbReference type="InterPro" id="IPR009045">
    <property type="entry name" value="Zn_M74/Hedgehog-like"/>
</dbReference>
<dbReference type="AlphaFoldDB" id="A0A179IQK6"/>
<dbReference type="InterPro" id="IPR003709">
    <property type="entry name" value="VanY-like_core_dom"/>
</dbReference>
<sequence length="411" mass="41625">MKRFAGAVAVIGALVVGVAGGIAGWRFSLADGNDRVGRPASPAANLSGFGEDEKRGPAAGEASPVGGEGGAGGPIASVSGGDPSGGDHPADGDRLPPAPSPDAGGSAGAPKPGRSDAPASGALPQGGPPGPGTPAPAAGAGEATADPFALPTAAKEVPDPLSLLVLVNKAHRLPPDFRPPDLVPVAIPFDKPEGDERRLMRREAARAIEALVRAAEADGIRLIGVSAFRSYELQKQIFQANVRRKGEAEALKVSAPPGMSEHQTGLAIDVADRSGRCLLEPCFGASAAGRWLQAHAPTFGFIIRYPEGQESVTGYMYEPWHLRYVGVDAARAIAERYGTLEAYLAARPPEREVSAPAEHRADGSAEPQAAGSAVFQGAGPPERGGSGPPERPAEGPPAPDPAAPAPDPAAP</sequence>
<dbReference type="PANTHER" id="PTHR34385:SF1">
    <property type="entry name" value="PEPTIDOGLYCAN L-ALANYL-D-GLUTAMATE ENDOPEPTIDASE CWLK"/>
    <property type="match status" value="1"/>
</dbReference>
<dbReference type="RefSeq" id="WP_066199158.1">
    <property type="nucleotide sequence ID" value="NZ_CBCSAS010000007.1"/>
</dbReference>
<evidence type="ECO:0000256" key="1">
    <source>
        <dbReference type="SAM" id="MobiDB-lite"/>
    </source>
</evidence>
<dbReference type="Proteomes" id="UP000243024">
    <property type="component" value="Unassembled WGS sequence"/>
</dbReference>
<evidence type="ECO:0000313" key="3">
    <source>
        <dbReference type="EMBL" id="OAR04966.1"/>
    </source>
</evidence>
<dbReference type="Pfam" id="PF02557">
    <property type="entry name" value="VanY"/>
    <property type="match status" value="1"/>
</dbReference>
<organism evidence="3 4">
    <name type="scientific">Hydrogenibacillus schlegelii</name>
    <name type="common">Bacillus schlegelii</name>
    <dbReference type="NCBI Taxonomy" id="1484"/>
    <lineage>
        <taxon>Bacteria</taxon>
        <taxon>Bacillati</taxon>
        <taxon>Bacillota</taxon>
        <taxon>Bacilli</taxon>
        <taxon>Bacillales</taxon>
        <taxon>Bacillales Family X. Incertae Sedis</taxon>
        <taxon>Hydrogenibacillus</taxon>
    </lineage>
</organism>
<keyword evidence="4" id="KW-1185">Reference proteome</keyword>
<dbReference type="OrthoDB" id="9792074at2"/>
<protein>
    <recommendedName>
        <fullName evidence="2">D-alanyl-D-alanine carboxypeptidase-like core domain-containing protein</fullName>
    </recommendedName>
</protein>
<dbReference type="Gene3D" id="3.30.1380.10">
    <property type="match status" value="1"/>
</dbReference>
<feature type="region of interest" description="Disordered" evidence="1">
    <location>
        <begin position="351"/>
        <end position="411"/>
    </location>
</feature>
<feature type="compositionally biased region" description="Basic and acidic residues" evidence="1">
    <location>
        <begin position="351"/>
        <end position="363"/>
    </location>
</feature>
<feature type="compositionally biased region" description="Low complexity" evidence="1">
    <location>
        <begin position="101"/>
        <end position="125"/>
    </location>
</feature>
<dbReference type="PANTHER" id="PTHR34385">
    <property type="entry name" value="D-ALANYL-D-ALANINE CARBOXYPEPTIDASE"/>
    <property type="match status" value="1"/>
</dbReference>
<dbReference type="EMBL" id="JXBB01000007">
    <property type="protein sequence ID" value="OAR04966.1"/>
    <property type="molecule type" value="Genomic_DNA"/>
</dbReference>
<feature type="compositionally biased region" description="Pro residues" evidence="1">
    <location>
        <begin position="394"/>
        <end position="411"/>
    </location>
</feature>